<evidence type="ECO:0000313" key="1">
    <source>
        <dbReference type="EnsemblPlants" id="ORUFI06G18980.1"/>
    </source>
</evidence>
<protein>
    <submittedName>
        <fullName evidence="1">Uncharacterized protein</fullName>
    </submittedName>
</protein>
<name>A0A0E0PYY8_ORYRU</name>
<dbReference type="Gramene" id="ORUFI06G18980.1">
    <property type="protein sequence ID" value="ORUFI06G18980.1"/>
    <property type="gene ID" value="ORUFI06G18980"/>
</dbReference>
<dbReference type="AlphaFoldDB" id="A0A0E0PYY8"/>
<keyword evidence="2" id="KW-1185">Reference proteome</keyword>
<reference evidence="2" key="1">
    <citation type="submission" date="2013-06" db="EMBL/GenBank/DDBJ databases">
        <authorList>
            <person name="Zhao Q."/>
        </authorList>
    </citation>
    <scope>NUCLEOTIDE SEQUENCE</scope>
    <source>
        <strain evidence="2">cv. W1943</strain>
    </source>
</reference>
<organism evidence="1 2">
    <name type="scientific">Oryza rufipogon</name>
    <name type="common">Brownbeard rice</name>
    <name type="synonym">Asian wild rice</name>
    <dbReference type="NCBI Taxonomy" id="4529"/>
    <lineage>
        <taxon>Eukaryota</taxon>
        <taxon>Viridiplantae</taxon>
        <taxon>Streptophyta</taxon>
        <taxon>Embryophyta</taxon>
        <taxon>Tracheophyta</taxon>
        <taxon>Spermatophyta</taxon>
        <taxon>Magnoliopsida</taxon>
        <taxon>Liliopsida</taxon>
        <taxon>Poales</taxon>
        <taxon>Poaceae</taxon>
        <taxon>BOP clade</taxon>
        <taxon>Oryzoideae</taxon>
        <taxon>Oryzeae</taxon>
        <taxon>Oryzinae</taxon>
        <taxon>Oryza</taxon>
    </lineage>
</organism>
<dbReference type="Proteomes" id="UP000008022">
    <property type="component" value="Unassembled WGS sequence"/>
</dbReference>
<accession>A0A0E0PYY8</accession>
<dbReference type="EnsemblPlants" id="ORUFI06G18980.1">
    <property type="protein sequence ID" value="ORUFI06G18980.1"/>
    <property type="gene ID" value="ORUFI06G18980"/>
</dbReference>
<sequence>MRQRRSRLGSFPSGGAPMEGWELVPFRLRLRLGLSMKKAALLEFGQRSSGCPSKFKLVTWQEKLGIPVESANRRYRFSPMLALPVSASSPDQSKHLAWSAPAIIW</sequence>
<evidence type="ECO:0000313" key="2">
    <source>
        <dbReference type="Proteomes" id="UP000008022"/>
    </source>
</evidence>
<reference evidence="1" key="2">
    <citation type="submission" date="2015-06" db="UniProtKB">
        <authorList>
            <consortium name="EnsemblPlants"/>
        </authorList>
    </citation>
    <scope>IDENTIFICATION</scope>
</reference>
<proteinExistence type="predicted"/>